<reference evidence="1" key="1">
    <citation type="journal article" date="2014" name="Int. J. Syst. Evol. Microbiol.">
        <title>Complete genome sequence of Corynebacterium casei LMG S-19264T (=DSM 44701T), isolated from a smear-ripened cheese.</title>
        <authorList>
            <consortium name="US DOE Joint Genome Institute (JGI-PGF)"/>
            <person name="Walter F."/>
            <person name="Albersmeier A."/>
            <person name="Kalinowski J."/>
            <person name="Ruckert C."/>
        </authorList>
    </citation>
    <scope>NUCLEOTIDE SEQUENCE</scope>
    <source>
        <strain evidence="1">JCM 12862</strain>
    </source>
</reference>
<evidence type="ECO:0000313" key="2">
    <source>
        <dbReference type="Proteomes" id="UP000612329"/>
    </source>
</evidence>
<protein>
    <submittedName>
        <fullName evidence="1">ATPase</fullName>
    </submittedName>
</protein>
<dbReference type="Gene3D" id="3.40.50.300">
    <property type="entry name" value="P-loop containing nucleotide triphosphate hydrolases"/>
    <property type="match status" value="1"/>
</dbReference>
<evidence type="ECO:0000313" key="1">
    <source>
        <dbReference type="EMBL" id="GGK21977.1"/>
    </source>
</evidence>
<organism evidence="1 2">
    <name type="scientific">Yeosuana aromativorans</name>
    <dbReference type="NCBI Taxonomy" id="288019"/>
    <lineage>
        <taxon>Bacteria</taxon>
        <taxon>Pseudomonadati</taxon>
        <taxon>Bacteroidota</taxon>
        <taxon>Flavobacteriia</taxon>
        <taxon>Flavobacteriales</taxon>
        <taxon>Flavobacteriaceae</taxon>
        <taxon>Yeosuana</taxon>
    </lineage>
</organism>
<gene>
    <name evidence="1" type="ORF">GCM10007962_15170</name>
</gene>
<dbReference type="AlphaFoldDB" id="A0A8J3FFV3"/>
<dbReference type="Proteomes" id="UP000612329">
    <property type="component" value="Unassembled WGS sequence"/>
</dbReference>
<dbReference type="InterPro" id="IPR027417">
    <property type="entry name" value="P-loop_NTPase"/>
</dbReference>
<proteinExistence type="predicted"/>
<comment type="caution">
    <text evidence="1">The sequence shown here is derived from an EMBL/GenBank/DDBJ whole genome shotgun (WGS) entry which is preliminary data.</text>
</comment>
<sequence>MNNKRPDIIKEGAVEYRLGTLKGHRMVYDFDSILVYLEAKGKLMFGDAFEIYEADRDIIFRLCNYIIKDHVNCKKLGIDIHKGILLSGPVGCGKTSLMKLLKCIVPHQRPYLVVPSRNIVFGFNHVGYKTIEDYGMTQFFCFDDLGVEPIGRHYGKDCNVMGEIMLSRYDLFIQHHIKTHATTNLNAQELEERYGSRVRSRMRELFNLIAFDSASSDKRK</sequence>
<name>A0A8J3FFV3_9FLAO</name>
<dbReference type="RefSeq" id="WP_188651686.1">
    <property type="nucleotide sequence ID" value="NZ_BMNR01000003.1"/>
</dbReference>
<dbReference type="SUPFAM" id="SSF52540">
    <property type="entry name" value="P-loop containing nucleoside triphosphate hydrolases"/>
    <property type="match status" value="1"/>
</dbReference>
<accession>A0A8J3FFV3</accession>
<keyword evidence="2" id="KW-1185">Reference proteome</keyword>
<dbReference type="EMBL" id="BMNR01000003">
    <property type="protein sequence ID" value="GGK21977.1"/>
    <property type="molecule type" value="Genomic_DNA"/>
</dbReference>
<reference evidence="1" key="2">
    <citation type="submission" date="2020-09" db="EMBL/GenBank/DDBJ databases">
        <authorList>
            <person name="Sun Q."/>
            <person name="Ohkuma M."/>
        </authorList>
    </citation>
    <scope>NUCLEOTIDE SEQUENCE</scope>
    <source>
        <strain evidence="1">JCM 12862</strain>
    </source>
</reference>